<organism evidence="2 3">
    <name type="scientific">Bionectria ochroleuca</name>
    <name type="common">Gliocladium roseum</name>
    <dbReference type="NCBI Taxonomy" id="29856"/>
    <lineage>
        <taxon>Eukaryota</taxon>
        <taxon>Fungi</taxon>
        <taxon>Dikarya</taxon>
        <taxon>Ascomycota</taxon>
        <taxon>Pezizomycotina</taxon>
        <taxon>Sordariomycetes</taxon>
        <taxon>Hypocreomycetidae</taxon>
        <taxon>Hypocreales</taxon>
        <taxon>Bionectriaceae</taxon>
        <taxon>Clonostachys</taxon>
    </lineage>
</organism>
<feature type="compositionally biased region" description="Basic and acidic residues" evidence="1">
    <location>
        <begin position="95"/>
        <end position="108"/>
    </location>
</feature>
<evidence type="ECO:0000256" key="1">
    <source>
        <dbReference type="SAM" id="MobiDB-lite"/>
    </source>
</evidence>
<evidence type="ECO:0000313" key="3">
    <source>
        <dbReference type="Proteomes" id="UP000616885"/>
    </source>
</evidence>
<dbReference type="EMBL" id="JADCTT010000013">
    <property type="protein sequence ID" value="KAF9744884.1"/>
    <property type="molecule type" value="Genomic_DNA"/>
</dbReference>
<evidence type="ECO:0000313" key="2">
    <source>
        <dbReference type="EMBL" id="KAF9744884.1"/>
    </source>
</evidence>
<dbReference type="Proteomes" id="UP000616885">
    <property type="component" value="Unassembled WGS sequence"/>
</dbReference>
<dbReference type="AlphaFoldDB" id="A0A8H7KCR3"/>
<sequence length="108" mass="11875">MGDFLGGDFLVGDFLGEPSNCSGSHFWNRTLAARPPPPSRRRTLRGFEADLGTSILLGDLVGDDSRVETIFLFDKPLRFESRSGLGSSPSLSDRQSARCDIVKGRRRC</sequence>
<feature type="compositionally biased region" description="Low complexity" evidence="1">
    <location>
        <begin position="82"/>
        <end position="92"/>
    </location>
</feature>
<feature type="region of interest" description="Disordered" evidence="1">
    <location>
        <begin position="81"/>
        <end position="108"/>
    </location>
</feature>
<proteinExistence type="predicted"/>
<protein>
    <submittedName>
        <fullName evidence="2">Uncharacterized protein</fullName>
    </submittedName>
</protein>
<comment type="caution">
    <text evidence="2">The sequence shown here is derived from an EMBL/GenBank/DDBJ whole genome shotgun (WGS) entry which is preliminary data.</text>
</comment>
<accession>A0A8H7KCR3</accession>
<name>A0A8H7KCR3_BIOOC</name>
<gene>
    <name evidence="2" type="ORF">IM811_004506</name>
</gene>
<reference evidence="2" key="1">
    <citation type="submission" date="2020-10" db="EMBL/GenBank/DDBJ databases">
        <title>High-Quality Genome Resource of Clonostachys rosea strain S41 by Oxford Nanopore Long-Read Sequencing.</title>
        <authorList>
            <person name="Wang H."/>
        </authorList>
    </citation>
    <scope>NUCLEOTIDE SEQUENCE</scope>
    <source>
        <strain evidence="2">S41</strain>
    </source>
</reference>